<keyword evidence="7" id="KW-0436">Ligase</keyword>
<keyword evidence="3 5" id="KW-1133">Transmembrane helix</keyword>
<evidence type="ECO:0000259" key="6">
    <source>
        <dbReference type="Pfam" id="PF04932"/>
    </source>
</evidence>
<accession>A0ABU2ZXZ5</accession>
<keyword evidence="8" id="KW-1185">Reference proteome</keyword>
<evidence type="ECO:0000313" key="8">
    <source>
        <dbReference type="Proteomes" id="UP001266357"/>
    </source>
</evidence>
<dbReference type="InterPro" id="IPR051533">
    <property type="entry name" value="WaaL-like"/>
</dbReference>
<proteinExistence type="predicted"/>
<dbReference type="Proteomes" id="UP001266357">
    <property type="component" value="Unassembled WGS sequence"/>
</dbReference>
<feature type="transmembrane region" description="Helical" evidence="5">
    <location>
        <begin position="337"/>
        <end position="356"/>
    </location>
</feature>
<reference evidence="7 8" key="1">
    <citation type="submission" date="2023-09" db="EMBL/GenBank/DDBJ databases">
        <authorList>
            <person name="Rey-Velasco X."/>
        </authorList>
    </citation>
    <scope>NUCLEOTIDE SEQUENCE [LARGE SCALE GENOMIC DNA]</scope>
    <source>
        <strain evidence="7 8">W431</strain>
    </source>
</reference>
<evidence type="ECO:0000256" key="2">
    <source>
        <dbReference type="ARBA" id="ARBA00022692"/>
    </source>
</evidence>
<organism evidence="7 8">
    <name type="scientific">Thalassotalea castellviae</name>
    <dbReference type="NCBI Taxonomy" id="3075612"/>
    <lineage>
        <taxon>Bacteria</taxon>
        <taxon>Pseudomonadati</taxon>
        <taxon>Pseudomonadota</taxon>
        <taxon>Gammaproteobacteria</taxon>
        <taxon>Alteromonadales</taxon>
        <taxon>Colwelliaceae</taxon>
        <taxon>Thalassotalea</taxon>
    </lineage>
</organism>
<evidence type="ECO:0000256" key="4">
    <source>
        <dbReference type="ARBA" id="ARBA00023136"/>
    </source>
</evidence>
<evidence type="ECO:0000256" key="5">
    <source>
        <dbReference type="SAM" id="Phobius"/>
    </source>
</evidence>
<comment type="subcellular location">
    <subcellularLocation>
        <location evidence="1">Membrane</location>
        <topology evidence="1">Multi-pass membrane protein</topology>
    </subcellularLocation>
</comment>
<dbReference type="GO" id="GO:0016874">
    <property type="term" value="F:ligase activity"/>
    <property type="evidence" value="ECO:0007669"/>
    <property type="project" value="UniProtKB-KW"/>
</dbReference>
<sequence>MKVNNLSVHYTFWTFLLLFPALSWLPGGVGTAQKLLHISVFLFVITLVLIKKPAKPDAKMVYFLLGYVLVTVSYYIFTTLVFTTHLSWMDVTDFTRPIVYLVYLSIPLLYPLSGEQLKALMKFFIIACVLQIVFSAFVYFPALWGIADLYKGRMSDDIVVFHFFRWSGTYGYPSDFAFYLSFFIYYQYFKLIDAKNEFKFKDWLFVGVVFLALILTLSRGGIGTVIIMLGLSYLLGRGKKSKAVNATLIIVIVASITLVTSISLTFEKSNMLKLDYIESMFGGEEKDSSTNHRVVEMELAVEYFEKCFPFGCGSNRIELKKRISVIESLYGYQLAKWGAIGIILYFVLLFWMVNILRSSAKTHEKGSFESIFSYATLLLVLSIPVAFGFSSAMSDRFKTLPLHYLFIGYVINLHAIKKRQQKINIERLEVKEVN</sequence>
<keyword evidence="2 5" id="KW-0812">Transmembrane</keyword>
<evidence type="ECO:0000256" key="1">
    <source>
        <dbReference type="ARBA" id="ARBA00004141"/>
    </source>
</evidence>
<protein>
    <submittedName>
        <fullName evidence="7">O-antigen ligase family protein</fullName>
    </submittedName>
</protein>
<evidence type="ECO:0000313" key="7">
    <source>
        <dbReference type="EMBL" id="MDT0602800.1"/>
    </source>
</evidence>
<evidence type="ECO:0000256" key="3">
    <source>
        <dbReference type="ARBA" id="ARBA00022989"/>
    </source>
</evidence>
<feature type="transmembrane region" description="Helical" evidence="5">
    <location>
        <begin position="203"/>
        <end position="231"/>
    </location>
</feature>
<comment type="caution">
    <text evidence="7">The sequence shown here is derived from an EMBL/GenBank/DDBJ whole genome shotgun (WGS) entry which is preliminary data.</text>
</comment>
<dbReference type="RefSeq" id="WP_311577803.1">
    <property type="nucleotide sequence ID" value="NZ_JAVRIF010000002.1"/>
</dbReference>
<feature type="transmembrane region" description="Helical" evidence="5">
    <location>
        <begin position="94"/>
        <end position="112"/>
    </location>
</feature>
<feature type="domain" description="O-antigen ligase-related" evidence="6">
    <location>
        <begin position="206"/>
        <end position="324"/>
    </location>
</feature>
<feature type="transmembrane region" description="Helical" evidence="5">
    <location>
        <begin position="62"/>
        <end position="82"/>
    </location>
</feature>
<feature type="transmembrane region" description="Helical" evidence="5">
    <location>
        <begin position="368"/>
        <end position="389"/>
    </location>
</feature>
<dbReference type="InterPro" id="IPR007016">
    <property type="entry name" value="O-antigen_ligase-rel_domated"/>
</dbReference>
<feature type="transmembrane region" description="Helical" evidence="5">
    <location>
        <begin position="243"/>
        <end position="266"/>
    </location>
</feature>
<feature type="transmembrane region" description="Helical" evidence="5">
    <location>
        <begin position="124"/>
        <end position="147"/>
    </location>
</feature>
<feature type="transmembrane region" description="Helical" evidence="5">
    <location>
        <begin position="31"/>
        <end position="50"/>
    </location>
</feature>
<dbReference type="PANTHER" id="PTHR37422">
    <property type="entry name" value="TEICHURONIC ACID BIOSYNTHESIS PROTEIN TUAE"/>
    <property type="match status" value="1"/>
</dbReference>
<dbReference type="Pfam" id="PF04932">
    <property type="entry name" value="Wzy_C"/>
    <property type="match status" value="1"/>
</dbReference>
<keyword evidence="4 5" id="KW-0472">Membrane</keyword>
<feature type="transmembrane region" description="Helical" evidence="5">
    <location>
        <begin position="7"/>
        <end position="25"/>
    </location>
</feature>
<feature type="transmembrane region" description="Helical" evidence="5">
    <location>
        <begin position="401"/>
        <end position="417"/>
    </location>
</feature>
<dbReference type="PANTHER" id="PTHR37422:SF13">
    <property type="entry name" value="LIPOPOLYSACCHARIDE BIOSYNTHESIS PROTEIN PA4999-RELATED"/>
    <property type="match status" value="1"/>
</dbReference>
<dbReference type="EMBL" id="JAVRIF010000002">
    <property type="protein sequence ID" value="MDT0602800.1"/>
    <property type="molecule type" value="Genomic_DNA"/>
</dbReference>
<gene>
    <name evidence="7" type="ORF">RM573_04280</name>
</gene>
<name>A0ABU2ZXZ5_9GAMM</name>